<dbReference type="AlphaFoldDB" id="B9XPR2"/>
<dbReference type="RefSeq" id="WP_007417798.1">
    <property type="nucleotide sequence ID" value="NZ_ABOX02000048.1"/>
</dbReference>
<evidence type="ECO:0000313" key="4">
    <source>
        <dbReference type="EMBL" id="EEF58185.1"/>
    </source>
</evidence>
<dbReference type="Pfam" id="PF07596">
    <property type="entry name" value="SBP_bac_10"/>
    <property type="match status" value="1"/>
</dbReference>
<feature type="transmembrane region" description="Helical" evidence="2">
    <location>
        <begin position="25"/>
        <end position="51"/>
    </location>
</feature>
<dbReference type="PANTHER" id="PTHR30093:SF2">
    <property type="entry name" value="TYPE II SECRETION SYSTEM PROTEIN H"/>
    <property type="match status" value="1"/>
</dbReference>
<dbReference type="InterPro" id="IPR000983">
    <property type="entry name" value="Bac_GSPG_pilin"/>
</dbReference>
<dbReference type="OrthoDB" id="258730at2"/>
<name>B9XPR2_PEDPL</name>
<evidence type="ECO:0000313" key="5">
    <source>
        <dbReference type="Proteomes" id="UP000003688"/>
    </source>
</evidence>
<accession>B9XPR2</accession>
<organism evidence="4 5">
    <name type="scientific">Pedosphaera parvula (strain Ellin514)</name>
    <dbReference type="NCBI Taxonomy" id="320771"/>
    <lineage>
        <taxon>Bacteria</taxon>
        <taxon>Pseudomonadati</taxon>
        <taxon>Verrucomicrobiota</taxon>
        <taxon>Pedosphaerae</taxon>
        <taxon>Pedosphaerales</taxon>
        <taxon>Pedosphaeraceae</taxon>
        <taxon>Pedosphaera</taxon>
    </lineage>
</organism>
<dbReference type="PANTHER" id="PTHR30093">
    <property type="entry name" value="GENERAL SECRETION PATHWAY PROTEIN G"/>
    <property type="match status" value="1"/>
</dbReference>
<dbReference type="SUPFAM" id="SSF54523">
    <property type="entry name" value="Pili subunits"/>
    <property type="match status" value="1"/>
</dbReference>
<dbReference type="Pfam" id="PF07963">
    <property type="entry name" value="N_methyl"/>
    <property type="match status" value="1"/>
</dbReference>
<evidence type="ECO:0000259" key="3">
    <source>
        <dbReference type="Pfam" id="PF07596"/>
    </source>
</evidence>
<keyword evidence="2" id="KW-0472">Membrane</keyword>
<evidence type="ECO:0000256" key="1">
    <source>
        <dbReference type="ARBA" id="ARBA00022481"/>
    </source>
</evidence>
<keyword evidence="1" id="KW-0488">Methylation</keyword>
<reference evidence="4 5" key="1">
    <citation type="journal article" date="2011" name="J. Bacteriol.">
        <title>Genome sequence of 'Pedosphaera parvula' Ellin514, an aerobic Verrucomicrobial isolate from pasture soil.</title>
        <authorList>
            <person name="Kant R."/>
            <person name="van Passel M.W."/>
            <person name="Sangwan P."/>
            <person name="Palva A."/>
            <person name="Lucas S."/>
            <person name="Copeland A."/>
            <person name="Lapidus A."/>
            <person name="Glavina Del Rio T."/>
            <person name="Dalin E."/>
            <person name="Tice H."/>
            <person name="Bruce D."/>
            <person name="Goodwin L."/>
            <person name="Pitluck S."/>
            <person name="Chertkov O."/>
            <person name="Larimer F.W."/>
            <person name="Land M.L."/>
            <person name="Hauser L."/>
            <person name="Brettin T.S."/>
            <person name="Detter J.C."/>
            <person name="Han S."/>
            <person name="de Vos W.M."/>
            <person name="Janssen P.H."/>
            <person name="Smidt H."/>
        </authorList>
    </citation>
    <scope>NUCLEOTIDE SEQUENCE [LARGE SCALE GENOMIC DNA]</scope>
    <source>
        <strain evidence="4 5">Ellin514</strain>
    </source>
</reference>
<keyword evidence="2" id="KW-0812">Transmembrane</keyword>
<dbReference type="Gene3D" id="3.30.700.10">
    <property type="entry name" value="Glycoprotein, Type 4 Pilin"/>
    <property type="match status" value="1"/>
</dbReference>
<proteinExistence type="predicted"/>
<dbReference type="PRINTS" id="PR00813">
    <property type="entry name" value="BCTERIALGSPG"/>
</dbReference>
<protein>
    <recommendedName>
        <fullName evidence="3">DUF1559 domain-containing protein</fullName>
    </recommendedName>
</protein>
<evidence type="ECO:0000256" key="2">
    <source>
        <dbReference type="SAM" id="Phobius"/>
    </source>
</evidence>
<dbReference type="InterPro" id="IPR011453">
    <property type="entry name" value="DUF1559"/>
</dbReference>
<dbReference type="InterPro" id="IPR012902">
    <property type="entry name" value="N_methyl_site"/>
</dbReference>
<feature type="domain" description="DUF1559" evidence="3">
    <location>
        <begin position="53"/>
        <end position="90"/>
    </location>
</feature>
<dbReference type="Proteomes" id="UP000003688">
    <property type="component" value="Unassembled WGS sequence"/>
</dbReference>
<dbReference type="NCBIfam" id="TIGR02532">
    <property type="entry name" value="IV_pilin_GFxxxE"/>
    <property type="match status" value="1"/>
</dbReference>
<keyword evidence="2" id="KW-1133">Transmembrane helix</keyword>
<comment type="caution">
    <text evidence="4">The sequence shown here is derived from an EMBL/GenBank/DDBJ whole genome shotgun (WGS) entry which is preliminary data.</text>
</comment>
<gene>
    <name evidence="4" type="ORF">Cflav_PD1385</name>
</gene>
<sequence precursor="true">MDMKIANKWIKTKEKFVAHDAKNKILGFTLVELLVVIAIIAILAGMLLPALAKAKEAGRRIGCVNNLRQLGLSLRLYADDNEGFYPPRSVTSRWPSALSDGYKTTNILVCPTDPHPQSYTADPVNYPFDAAPRSYMINGWNDYFSSALSTDDFAKYMAGTYPQGMKDAAVSHPSDTIAFGEKKSVSIDLSRQYYMDFDEGYGNDSDQIEKGRHSSVGFSNGSGGSNHAFVDGGARFLKYWEGLKPLNLWAVTDTGRTNYAFY</sequence>
<dbReference type="EMBL" id="ABOX02000048">
    <property type="protein sequence ID" value="EEF58185.1"/>
    <property type="molecule type" value="Genomic_DNA"/>
</dbReference>
<keyword evidence="5" id="KW-1185">Reference proteome</keyword>
<dbReference type="GO" id="GO:0015627">
    <property type="term" value="C:type II protein secretion system complex"/>
    <property type="evidence" value="ECO:0007669"/>
    <property type="project" value="InterPro"/>
</dbReference>
<dbReference type="STRING" id="320771.Cflav_PD1385"/>
<dbReference type="GO" id="GO:0015628">
    <property type="term" value="P:protein secretion by the type II secretion system"/>
    <property type="evidence" value="ECO:0007669"/>
    <property type="project" value="InterPro"/>
</dbReference>
<dbReference type="InterPro" id="IPR045584">
    <property type="entry name" value="Pilin-like"/>
</dbReference>